<keyword evidence="3" id="KW-1185">Reference proteome</keyword>
<accession>A0A8J6QVV2</accession>
<dbReference type="SUPFAM" id="SSF140683">
    <property type="entry name" value="SP0561-like"/>
    <property type="match status" value="1"/>
</dbReference>
<feature type="domain" description="DUF1858" evidence="1">
    <location>
        <begin position="5"/>
        <end position="58"/>
    </location>
</feature>
<dbReference type="PANTHER" id="PTHR39341:SF1">
    <property type="entry name" value="DUF1858 DOMAIN-CONTAINING PROTEIN"/>
    <property type="match status" value="1"/>
</dbReference>
<dbReference type="RefSeq" id="WP_191153547.1">
    <property type="nucleotide sequence ID" value="NZ_JACWUN010000001.1"/>
</dbReference>
<gene>
    <name evidence="2" type="ORF">ICT70_01165</name>
</gene>
<name>A0A8J6QVV2_9BACT</name>
<organism evidence="2 3">
    <name type="scientific">Pelovirga terrestris</name>
    <dbReference type="NCBI Taxonomy" id="2771352"/>
    <lineage>
        <taxon>Bacteria</taxon>
        <taxon>Pseudomonadati</taxon>
        <taxon>Thermodesulfobacteriota</taxon>
        <taxon>Desulfuromonadia</taxon>
        <taxon>Geobacterales</taxon>
        <taxon>Geobacteraceae</taxon>
        <taxon>Pelovirga</taxon>
    </lineage>
</organism>
<dbReference type="AlphaFoldDB" id="A0A8J6QVV2"/>
<protein>
    <submittedName>
        <fullName evidence="2">DUF1858 domain-containing protein</fullName>
    </submittedName>
</protein>
<evidence type="ECO:0000313" key="3">
    <source>
        <dbReference type="Proteomes" id="UP000632828"/>
    </source>
</evidence>
<dbReference type="NCBIfam" id="TIGR03980">
    <property type="entry name" value="prismane_assoc"/>
    <property type="match status" value="1"/>
</dbReference>
<evidence type="ECO:0000259" key="1">
    <source>
        <dbReference type="Pfam" id="PF08984"/>
    </source>
</evidence>
<dbReference type="Pfam" id="PF08984">
    <property type="entry name" value="DUF1858"/>
    <property type="match status" value="1"/>
</dbReference>
<dbReference type="Proteomes" id="UP000632828">
    <property type="component" value="Unassembled WGS sequence"/>
</dbReference>
<dbReference type="InterPro" id="IPR038062">
    <property type="entry name" value="ScdA-like_N_sf"/>
</dbReference>
<dbReference type="EMBL" id="JACWUN010000001">
    <property type="protein sequence ID" value="MBD1399276.1"/>
    <property type="molecule type" value="Genomic_DNA"/>
</dbReference>
<evidence type="ECO:0000313" key="2">
    <source>
        <dbReference type="EMBL" id="MBD1399276.1"/>
    </source>
</evidence>
<dbReference type="PANTHER" id="PTHR39341">
    <property type="entry name" value="BSL7085 PROTEIN"/>
    <property type="match status" value="1"/>
</dbReference>
<comment type="caution">
    <text evidence="2">The sequence shown here is derived from an EMBL/GenBank/DDBJ whole genome shotgun (WGS) entry which is preliminary data.</text>
</comment>
<dbReference type="Gene3D" id="1.10.3910.10">
    <property type="entry name" value="SP0561-like"/>
    <property type="match status" value="1"/>
</dbReference>
<dbReference type="InterPro" id="IPR015077">
    <property type="entry name" value="DUF1858"/>
</dbReference>
<proteinExistence type="predicted"/>
<reference evidence="2" key="1">
    <citation type="submission" date="2020-09" db="EMBL/GenBank/DDBJ databases">
        <title>Pelobacter alkaliphilus sp. nov., a novel anaerobic arsenate-reducing bacterium from terrestrial mud volcano.</title>
        <authorList>
            <person name="Khomyakova M.A."/>
            <person name="Merkel A.Y."/>
            <person name="Slobodkin A.I."/>
        </authorList>
    </citation>
    <scope>NUCLEOTIDE SEQUENCE</scope>
    <source>
        <strain evidence="2">M08fum</strain>
    </source>
</reference>
<sequence length="66" mass="6995">MNQVITKDMTFNQLLQMHPDAAKILANFNLGCVGCLGAPTETLAQGARAHGLDIEDLLAALNEGSQ</sequence>
<dbReference type="InterPro" id="IPR023883">
    <property type="entry name" value="CHP03980_redox-disulphide"/>
</dbReference>